<dbReference type="AlphaFoldDB" id="A0A2P8E089"/>
<organism evidence="2 3">
    <name type="scientific">Haloactinopolyspora alba</name>
    <dbReference type="NCBI Taxonomy" id="648780"/>
    <lineage>
        <taxon>Bacteria</taxon>
        <taxon>Bacillati</taxon>
        <taxon>Actinomycetota</taxon>
        <taxon>Actinomycetes</taxon>
        <taxon>Jiangellales</taxon>
        <taxon>Jiangellaceae</taxon>
        <taxon>Haloactinopolyspora</taxon>
    </lineage>
</organism>
<evidence type="ECO:0000313" key="3">
    <source>
        <dbReference type="Proteomes" id="UP000243528"/>
    </source>
</evidence>
<sequence>MSPTEIQMIVDRLSRIEDRLNGVVTWKMLLAALTAFAAVVTALITGGTLLWG</sequence>
<name>A0A2P8E089_9ACTN</name>
<feature type="transmembrane region" description="Helical" evidence="1">
    <location>
        <begin position="28"/>
        <end position="51"/>
    </location>
</feature>
<gene>
    <name evidence="2" type="ORF">CLV30_109194</name>
</gene>
<comment type="caution">
    <text evidence="2">The sequence shown here is derived from an EMBL/GenBank/DDBJ whole genome shotgun (WGS) entry which is preliminary data.</text>
</comment>
<proteinExistence type="predicted"/>
<evidence type="ECO:0000313" key="2">
    <source>
        <dbReference type="EMBL" id="PSL02886.1"/>
    </source>
</evidence>
<dbReference type="RefSeq" id="WP_165358633.1">
    <property type="nucleotide sequence ID" value="NZ_PYGE01000009.1"/>
</dbReference>
<protein>
    <submittedName>
        <fullName evidence="2">Uncharacterized protein</fullName>
    </submittedName>
</protein>
<dbReference type="EMBL" id="PYGE01000009">
    <property type="protein sequence ID" value="PSL02886.1"/>
    <property type="molecule type" value="Genomic_DNA"/>
</dbReference>
<evidence type="ECO:0000256" key="1">
    <source>
        <dbReference type="SAM" id="Phobius"/>
    </source>
</evidence>
<keyword evidence="3" id="KW-1185">Reference proteome</keyword>
<reference evidence="2 3" key="1">
    <citation type="submission" date="2018-03" db="EMBL/GenBank/DDBJ databases">
        <title>Genomic Encyclopedia of Archaeal and Bacterial Type Strains, Phase II (KMG-II): from individual species to whole genera.</title>
        <authorList>
            <person name="Goeker M."/>
        </authorList>
    </citation>
    <scope>NUCLEOTIDE SEQUENCE [LARGE SCALE GENOMIC DNA]</scope>
    <source>
        <strain evidence="2 3">DSM 45211</strain>
    </source>
</reference>
<keyword evidence="1" id="KW-0472">Membrane</keyword>
<accession>A0A2P8E089</accession>
<keyword evidence="1" id="KW-0812">Transmembrane</keyword>
<keyword evidence="1" id="KW-1133">Transmembrane helix</keyword>
<dbReference type="Proteomes" id="UP000243528">
    <property type="component" value="Unassembled WGS sequence"/>
</dbReference>